<feature type="transmembrane region" description="Helical" evidence="5">
    <location>
        <begin position="97"/>
        <end position="121"/>
    </location>
</feature>
<dbReference type="Pfam" id="PF00672">
    <property type="entry name" value="HAMP"/>
    <property type="match status" value="1"/>
</dbReference>
<keyword evidence="4 5" id="KW-0472">Membrane</keyword>
<dbReference type="SUPFAM" id="SSF55073">
    <property type="entry name" value="Nucleotide cyclase"/>
    <property type="match status" value="1"/>
</dbReference>
<dbReference type="Pfam" id="PF13520">
    <property type="entry name" value="AA_permease_2"/>
    <property type="match status" value="1"/>
</dbReference>
<evidence type="ECO:0000256" key="4">
    <source>
        <dbReference type="ARBA" id="ARBA00023136"/>
    </source>
</evidence>
<dbReference type="SMART" id="SM00052">
    <property type="entry name" value="EAL"/>
    <property type="match status" value="1"/>
</dbReference>
<dbReference type="InterPro" id="IPR003660">
    <property type="entry name" value="HAMP_dom"/>
</dbReference>
<dbReference type="PANTHER" id="PTHR44757">
    <property type="entry name" value="DIGUANYLATE CYCLASE DGCP"/>
    <property type="match status" value="1"/>
</dbReference>
<dbReference type="Pfam" id="PF00990">
    <property type="entry name" value="GGDEF"/>
    <property type="match status" value="1"/>
</dbReference>
<comment type="subcellular location">
    <subcellularLocation>
        <location evidence="1">Membrane</location>
        <topology evidence="1">Multi-pass membrane protein</topology>
    </subcellularLocation>
</comment>
<keyword evidence="3 5" id="KW-1133">Transmembrane helix</keyword>
<dbReference type="CDD" id="cd01949">
    <property type="entry name" value="GGDEF"/>
    <property type="match status" value="1"/>
</dbReference>
<feature type="domain" description="GGDEF" evidence="8">
    <location>
        <begin position="815"/>
        <end position="948"/>
    </location>
</feature>
<dbReference type="SMART" id="SM00065">
    <property type="entry name" value="GAF"/>
    <property type="match status" value="1"/>
</dbReference>
<feature type="transmembrane region" description="Helical" evidence="5">
    <location>
        <begin position="362"/>
        <end position="386"/>
    </location>
</feature>
<dbReference type="Pfam" id="PF13185">
    <property type="entry name" value="GAF_2"/>
    <property type="match status" value="1"/>
</dbReference>
<dbReference type="PANTHER" id="PTHR44757:SF2">
    <property type="entry name" value="BIOFILM ARCHITECTURE MAINTENANCE PROTEIN MBAA"/>
    <property type="match status" value="1"/>
</dbReference>
<dbReference type="SMART" id="SM00267">
    <property type="entry name" value="GGDEF"/>
    <property type="match status" value="1"/>
</dbReference>
<feature type="transmembrane region" description="Helical" evidence="5">
    <location>
        <begin position="398"/>
        <end position="418"/>
    </location>
</feature>
<evidence type="ECO:0000259" key="8">
    <source>
        <dbReference type="PROSITE" id="PS50887"/>
    </source>
</evidence>
<name>A0ABY5DN85_9ACTN</name>
<feature type="transmembrane region" description="Helical" evidence="5">
    <location>
        <begin position="283"/>
        <end position="301"/>
    </location>
</feature>
<feature type="transmembrane region" description="Helical" evidence="5">
    <location>
        <begin position="160"/>
        <end position="182"/>
    </location>
</feature>
<feature type="transmembrane region" description="Helical" evidence="5">
    <location>
        <begin position="51"/>
        <end position="76"/>
    </location>
</feature>
<feature type="transmembrane region" description="Helical" evidence="5">
    <location>
        <begin position="466"/>
        <end position="487"/>
    </location>
</feature>
<feature type="transmembrane region" description="Helical" evidence="5">
    <location>
        <begin position="133"/>
        <end position="153"/>
    </location>
</feature>
<sequence>MQQSDVPPPPAVPRRHPRTLGWAGTVALAMGGSNQSLFLIGAIVATQGTAAVPLLVAGLILSWMALPGWIELVLIWPERVGGISATCAEAFRPYSPVLANLTGVSYWWGWIPTCGLTALLSSAALHDWYLPGVPVKLLAAAIVLTFMTVNLVGVRWASRVAIPIACASVTLALLSVAVPVLAGHVDWTRATSFHLDLPFHGVFGMVTSAMAGLYLIGFAAPAFEAAACHVGETRDPFRTVPKAMYLAATIATLYFVAIPVVWLGVIGRGGLEGELMHTLGPTFAPLLAGGAKAAAVWFMVLNMFHGSLQPLAGAARTMSQLSEDGLLPRAFARRNRHDAPWVATVVTALLAIAFLMSGDPPWVIAAANFCYLIGIGMPSIAVWLLRRNAPHMPRPYRAPRWTVGMGAVAATVWLAATLLGLQQFGLPTVIASLGMAYSGSLLYAWRRYHDHRASPAGDERSFFNSLHSKLTGAMVGVMVLDGVGYLLAVHHVDATSDPALVAVLEDIFVAVAILTVSVGLVLPGMIAHAVSQVADAAGHLARGPVADLTRAMGALSRGDMEAAKASTEIITIDVRSGDEVGHMADSFNEMQREVAAAAVALGDAREGLRASRRAAERGTERQAIISDLGQQALEGLPVDELMGVAIAAAARALDGCAGLVTQIEPHGEAARVRGGHGFSEELLHHRLPHHPDVAQRLSQGDPLTVADWSIAGRDGMPAALTDPRLRAWASVPIAGPGGAYGWICLFWDEVHTATTDELDFLRTISHLLANAIDRDRAAQEIRHQALHDPLTGLPNRVLFVDRLGLALAQCARRGNAVAVLFLDLDHFKFINDSLGHSAGDDLLQALATRLATTLRPGDTVARFGGDEFVIICDDLRDAGQAEHIALRTIEALDRPFVVNGADHVVTASIGIALAVGEYRLAEDMVREADAAMYRAKERGRGRYELFDELMRAKALFRLRTENELRSALGADELRVHYQPLIDLEDGHIHGVEALVRWEHPTRGLLGPAEFIPVAEDGGLIGPLGAWVLHEVCTQAATWQAARPEGRPLAIAVNLSARQLMDPSTVDTVALAIARSGIDPSSLFLEITESVLMDDPEASAQTLERLKGLGVSISLDDFGTGYSSLAYLRRYPIDVIKVDREFVPRIAETGPDAAIFQAVLSMGQSLGIAVVAEGVETPEQELALRALGCRLAQGFLYAHPMPAEAIDRILAGPADSILRL</sequence>
<dbReference type="InterPro" id="IPR001633">
    <property type="entry name" value="EAL_dom"/>
</dbReference>
<dbReference type="Proteomes" id="UP001056035">
    <property type="component" value="Chromosome"/>
</dbReference>
<evidence type="ECO:0000256" key="2">
    <source>
        <dbReference type="ARBA" id="ARBA00022692"/>
    </source>
</evidence>
<feature type="transmembrane region" description="Helical" evidence="5">
    <location>
        <begin position="20"/>
        <end position="45"/>
    </location>
</feature>
<dbReference type="InterPro" id="IPR043128">
    <property type="entry name" value="Rev_trsase/Diguanyl_cyclase"/>
</dbReference>
<keyword evidence="2 5" id="KW-0812">Transmembrane</keyword>
<dbReference type="InterPro" id="IPR000160">
    <property type="entry name" value="GGDEF_dom"/>
</dbReference>
<evidence type="ECO:0000256" key="3">
    <source>
        <dbReference type="ARBA" id="ARBA00022989"/>
    </source>
</evidence>
<dbReference type="Gene3D" id="3.30.70.270">
    <property type="match status" value="1"/>
</dbReference>
<dbReference type="PROSITE" id="PS50885">
    <property type="entry name" value="HAMP"/>
    <property type="match status" value="1"/>
</dbReference>
<dbReference type="EMBL" id="CP098502">
    <property type="protein sequence ID" value="UTI62384.1"/>
    <property type="molecule type" value="Genomic_DNA"/>
</dbReference>
<dbReference type="RefSeq" id="WP_254569122.1">
    <property type="nucleotide sequence ID" value="NZ_CP098502.1"/>
</dbReference>
<evidence type="ECO:0000256" key="1">
    <source>
        <dbReference type="ARBA" id="ARBA00004141"/>
    </source>
</evidence>
<dbReference type="Gene3D" id="3.20.20.450">
    <property type="entry name" value="EAL domain"/>
    <property type="match status" value="1"/>
</dbReference>
<dbReference type="InterPro" id="IPR029016">
    <property type="entry name" value="GAF-like_dom_sf"/>
</dbReference>
<dbReference type="PROSITE" id="PS50883">
    <property type="entry name" value="EAL"/>
    <property type="match status" value="1"/>
</dbReference>
<dbReference type="CDD" id="cd06225">
    <property type="entry name" value="HAMP"/>
    <property type="match status" value="1"/>
</dbReference>
<feature type="transmembrane region" description="Helical" evidence="5">
    <location>
        <begin position="243"/>
        <end position="263"/>
    </location>
</feature>
<feature type="transmembrane region" description="Helical" evidence="5">
    <location>
        <begin position="339"/>
        <end position="356"/>
    </location>
</feature>
<feature type="domain" description="EAL" evidence="6">
    <location>
        <begin position="957"/>
        <end position="1213"/>
    </location>
</feature>
<dbReference type="CDD" id="cd01948">
    <property type="entry name" value="EAL"/>
    <property type="match status" value="1"/>
</dbReference>
<evidence type="ECO:0000259" key="7">
    <source>
        <dbReference type="PROSITE" id="PS50885"/>
    </source>
</evidence>
<accession>A0ABY5DN85</accession>
<dbReference type="InterPro" id="IPR003018">
    <property type="entry name" value="GAF"/>
</dbReference>
<proteinExistence type="predicted"/>
<reference evidence="9 10" key="1">
    <citation type="submission" date="2022-06" db="EMBL/GenBank/DDBJ databases">
        <title>Paraconexibacter antarcticus.</title>
        <authorList>
            <person name="Kim C.S."/>
        </authorList>
    </citation>
    <scope>NUCLEOTIDE SEQUENCE [LARGE SCALE GENOMIC DNA]</scope>
    <source>
        <strain evidence="9 10">02-257</strain>
    </source>
</reference>
<dbReference type="Pfam" id="PF00563">
    <property type="entry name" value="EAL"/>
    <property type="match status" value="1"/>
</dbReference>
<dbReference type="Gene3D" id="3.30.450.40">
    <property type="match status" value="1"/>
</dbReference>
<gene>
    <name evidence="9" type="ORF">NBH00_13540</name>
</gene>
<dbReference type="InterPro" id="IPR029787">
    <property type="entry name" value="Nucleotide_cyclase"/>
</dbReference>
<dbReference type="InterPro" id="IPR002293">
    <property type="entry name" value="AA/rel_permease1"/>
</dbReference>
<dbReference type="InterPro" id="IPR035919">
    <property type="entry name" value="EAL_sf"/>
</dbReference>
<evidence type="ECO:0000313" key="9">
    <source>
        <dbReference type="EMBL" id="UTI62384.1"/>
    </source>
</evidence>
<feature type="transmembrane region" description="Helical" evidence="5">
    <location>
        <begin position="202"/>
        <end position="223"/>
    </location>
</feature>
<organism evidence="9 10">
    <name type="scientific">Paraconexibacter antarcticus</name>
    <dbReference type="NCBI Taxonomy" id="2949664"/>
    <lineage>
        <taxon>Bacteria</taxon>
        <taxon>Bacillati</taxon>
        <taxon>Actinomycetota</taxon>
        <taxon>Thermoleophilia</taxon>
        <taxon>Solirubrobacterales</taxon>
        <taxon>Paraconexibacteraceae</taxon>
        <taxon>Paraconexibacter</taxon>
    </lineage>
</organism>
<dbReference type="SUPFAM" id="SSF141868">
    <property type="entry name" value="EAL domain-like"/>
    <property type="match status" value="1"/>
</dbReference>
<dbReference type="NCBIfam" id="TIGR00254">
    <property type="entry name" value="GGDEF"/>
    <property type="match status" value="1"/>
</dbReference>
<evidence type="ECO:0000259" key="6">
    <source>
        <dbReference type="PROSITE" id="PS50883"/>
    </source>
</evidence>
<feature type="domain" description="HAMP" evidence="7">
    <location>
        <begin position="539"/>
        <end position="599"/>
    </location>
</feature>
<dbReference type="InterPro" id="IPR052155">
    <property type="entry name" value="Biofilm_reg_signaling"/>
</dbReference>
<dbReference type="PROSITE" id="PS50887">
    <property type="entry name" value="GGDEF"/>
    <property type="match status" value="1"/>
</dbReference>
<evidence type="ECO:0000256" key="5">
    <source>
        <dbReference type="SAM" id="Phobius"/>
    </source>
</evidence>
<dbReference type="Gene3D" id="1.20.1740.10">
    <property type="entry name" value="Amino acid/polyamine transporter I"/>
    <property type="match status" value="1"/>
</dbReference>
<protein>
    <submittedName>
        <fullName evidence="9">Amino acid permease</fullName>
    </submittedName>
</protein>
<feature type="transmembrane region" description="Helical" evidence="5">
    <location>
        <begin position="499"/>
        <end position="522"/>
    </location>
</feature>
<evidence type="ECO:0000313" key="10">
    <source>
        <dbReference type="Proteomes" id="UP001056035"/>
    </source>
</evidence>
<keyword evidence="10" id="KW-1185">Reference proteome</keyword>
<dbReference type="SUPFAM" id="SSF55781">
    <property type="entry name" value="GAF domain-like"/>
    <property type="match status" value="1"/>
</dbReference>
<dbReference type="Gene3D" id="1.10.8.500">
    <property type="entry name" value="HAMP domain in histidine kinase"/>
    <property type="match status" value="1"/>
</dbReference>